<organism evidence="2 3">
    <name type="scientific">Paracidovorax wautersii</name>
    <dbReference type="NCBI Taxonomy" id="1177982"/>
    <lineage>
        <taxon>Bacteria</taxon>
        <taxon>Pseudomonadati</taxon>
        <taxon>Pseudomonadota</taxon>
        <taxon>Betaproteobacteria</taxon>
        <taxon>Burkholderiales</taxon>
        <taxon>Comamonadaceae</taxon>
        <taxon>Paracidovorax</taxon>
    </lineage>
</organism>
<accession>A0A7V8FMW6</accession>
<sequence>MDHRFCIQALFFSIALGTLSSGHAQEQEYLPPRADVGPSASPAATASTAPAAAKSPLTLERSLGFTKGARLPLAAGTADVLSTYVGLQQAGLKEGNSLINTSNWGLAGLFVLKVGLVYYADQQPPETRKPILKATSGFWTLGAVNNLLLIAGASNPVSLASGIVAGIYAYYAEGRILEEEDRAAAGRLLQSTAEPAAAPQKRAAVQIRYLYDKPAETAEPVEASPPPQPTAEPAPAPPKRAAVEIRRHYDTF</sequence>
<gene>
    <name evidence="2" type="ORF">GAK30_02503</name>
</gene>
<feature type="compositionally biased region" description="Low complexity" evidence="1">
    <location>
        <begin position="38"/>
        <end position="53"/>
    </location>
</feature>
<name>A0A7V8FMW6_9BURK</name>
<evidence type="ECO:0000313" key="2">
    <source>
        <dbReference type="EMBL" id="KAF1020461.1"/>
    </source>
</evidence>
<comment type="caution">
    <text evidence="2">The sequence shown here is derived from an EMBL/GenBank/DDBJ whole genome shotgun (WGS) entry which is preliminary data.</text>
</comment>
<dbReference type="Proteomes" id="UP000461670">
    <property type="component" value="Unassembled WGS sequence"/>
</dbReference>
<dbReference type="AlphaFoldDB" id="A0A7V8FMW6"/>
<reference evidence="3" key="1">
    <citation type="journal article" date="2020" name="MBio">
        <title>Horizontal gene transfer to a defensive symbiont with a reduced genome amongst a multipartite beetle microbiome.</title>
        <authorList>
            <person name="Waterworth S.C."/>
            <person name="Florez L.V."/>
            <person name="Rees E.R."/>
            <person name="Hertweck C."/>
            <person name="Kaltenpoth M."/>
            <person name="Kwan J.C."/>
        </authorList>
    </citation>
    <scope>NUCLEOTIDE SEQUENCE [LARGE SCALE GENOMIC DNA]</scope>
</reference>
<protein>
    <submittedName>
        <fullName evidence="2">Uncharacterized protein</fullName>
    </submittedName>
</protein>
<feature type="region of interest" description="Disordered" evidence="1">
    <location>
        <begin position="216"/>
        <end position="242"/>
    </location>
</feature>
<feature type="compositionally biased region" description="Pro residues" evidence="1">
    <location>
        <begin position="223"/>
        <end position="238"/>
    </location>
</feature>
<proteinExistence type="predicted"/>
<feature type="region of interest" description="Disordered" evidence="1">
    <location>
        <begin position="31"/>
        <end position="53"/>
    </location>
</feature>
<dbReference type="EMBL" id="WNDQ01000035">
    <property type="protein sequence ID" value="KAF1020461.1"/>
    <property type="molecule type" value="Genomic_DNA"/>
</dbReference>
<evidence type="ECO:0000256" key="1">
    <source>
        <dbReference type="SAM" id="MobiDB-lite"/>
    </source>
</evidence>
<evidence type="ECO:0000313" key="3">
    <source>
        <dbReference type="Proteomes" id="UP000461670"/>
    </source>
</evidence>